<accession>A0A3N4LI07</accession>
<dbReference type="Proteomes" id="UP000267821">
    <property type="component" value="Unassembled WGS sequence"/>
</dbReference>
<organism evidence="2 3">
    <name type="scientific">Terfezia boudieri ATCC MYA-4762</name>
    <dbReference type="NCBI Taxonomy" id="1051890"/>
    <lineage>
        <taxon>Eukaryota</taxon>
        <taxon>Fungi</taxon>
        <taxon>Dikarya</taxon>
        <taxon>Ascomycota</taxon>
        <taxon>Pezizomycotina</taxon>
        <taxon>Pezizomycetes</taxon>
        <taxon>Pezizales</taxon>
        <taxon>Pezizaceae</taxon>
        <taxon>Terfezia</taxon>
    </lineage>
</organism>
<feature type="region of interest" description="Disordered" evidence="1">
    <location>
        <begin position="183"/>
        <end position="211"/>
    </location>
</feature>
<dbReference type="InParanoid" id="A0A3N4LI07"/>
<dbReference type="AlphaFoldDB" id="A0A3N4LI07"/>
<reference evidence="2 3" key="1">
    <citation type="journal article" date="2018" name="Nat. Ecol. Evol.">
        <title>Pezizomycetes genomes reveal the molecular basis of ectomycorrhizal truffle lifestyle.</title>
        <authorList>
            <person name="Murat C."/>
            <person name="Payen T."/>
            <person name="Noel B."/>
            <person name="Kuo A."/>
            <person name="Morin E."/>
            <person name="Chen J."/>
            <person name="Kohler A."/>
            <person name="Krizsan K."/>
            <person name="Balestrini R."/>
            <person name="Da Silva C."/>
            <person name="Montanini B."/>
            <person name="Hainaut M."/>
            <person name="Levati E."/>
            <person name="Barry K.W."/>
            <person name="Belfiori B."/>
            <person name="Cichocki N."/>
            <person name="Clum A."/>
            <person name="Dockter R.B."/>
            <person name="Fauchery L."/>
            <person name="Guy J."/>
            <person name="Iotti M."/>
            <person name="Le Tacon F."/>
            <person name="Lindquist E.A."/>
            <person name="Lipzen A."/>
            <person name="Malagnac F."/>
            <person name="Mello A."/>
            <person name="Molinier V."/>
            <person name="Miyauchi S."/>
            <person name="Poulain J."/>
            <person name="Riccioni C."/>
            <person name="Rubini A."/>
            <person name="Sitrit Y."/>
            <person name="Splivallo R."/>
            <person name="Traeger S."/>
            <person name="Wang M."/>
            <person name="Zifcakova L."/>
            <person name="Wipf D."/>
            <person name="Zambonelli A."/>
            <person name="Paolocci F."/>
            <person name="Nowrousian M."/>
            <person name="Ottonello S."/>
            <person name="Baldrian P."/>
            <person name="Spatafora J.W."/>
            <person name="Henrissat B."/>
            <person name="Nagy L.G."/>
            <person name="Aury J.M."/>
            <person name="Wincker P."/>
            <person name="Grigoriev I.V."/>
            <person name="Bonfante P."/>
            <person name="Martin F.M."/>
        </authorList>
    </citation>
    <scope>NUCLEOTIDE SEQUENCE [LARGE SCALE GENOMIC DNA]</scope>
    <source>
        <strain evidence="2 3">ATCC MYA-4762</strain>
    </source>
</reference>
<proteinExistence type="predicted"/>
<protein>
    <submittedName>
        <fullName evidence="2">Uncharacterized protein</fullName>
    </submittedName>
</protein>
<name>A0A3N4LI07_9PEZI</name>
<evidence type="ECO:0000313" key="3">
    <source>
        <dbReference type="Proteomes" id="UP000267821"/>
    </source>
</evidence>
<gene>
    <name evidence="2" type="ORF">L211DRAFT_335168</name>
</gene>
<dbReference type="EMBL" id="ML121552">
    <property type="protein sequence ID" value="RPB22366.1"/>
    <property type="molecule type" value="Genomic_DNA"/>
</dbReference>
<sequence length="319" mass="35246">MKRKASQISLSSSPIKDKKVCKDRLAIDEQVYDCIVVQMPSLNVTRNCSPVTTLSLSTVNSSHDNTVRPISTLKSCHSTQTKVKFSTSRAILTPEGKVGTPRNRRKAISPTVAKLKAVAEKEVHFVALHGEDLLGRRRSQRVAEGSRVSYMGEIPSVSPISELSEGVTDATTCLSARLSATIDTRSRQSRTPNLTRGIQTKRKKQKSTSTIQDIQSVEFRKASTPGTRILRCSTNLSTASNFSSSRGTNTPKLRMRTRLVPKIPKAHPADKYPLYLAQLICDRIYDGVVTADKEMQVLEGEAKHRGWKVGENSPLQDKE</sequence>
<dbReference type="OrthoDB" id="10351659at2759"/>
<evidence type="ECO:0000313" key="2">
    <source>
        <dbReference type="EMBL" id="RPB22366.1"/>
    </source>
</evidence>
<keyword evidence="3" id="KW-1185">Reference proteome</keyword>
<evidence type="ECO:0000256" key="1">
    <source>
        <dbReference type="SAM" id="MobiDB-lite"/>
    </source>
</evidence>